<evidence type="ECO:0000256" key="1">
    <source>
        <dbReference type="SAM" id="Coils"/>
    </source>
</evidence>
<comment type="caution">
    <text evidence="2">The sequence shown here is derived from an EMBL/GenBank/DDBJ whole genome shotgun (WGS) entry which is preliminary data.</text>
</comment>
<sequence length="78" mass="9292">MKLSNSFINPEFEIKKLMNLVELQQHEINNQKRRFEQSEARCISSTSSKTIKEYEIHIDQLTKELKTTYLSIMIQVMN</sequence>
<feature type="coiled-coil region" evidence="1">
    <location>
        <begin position="14"/>
        <end position="41"/>
    </location>
</feature>
<evidence type="ECO:0000313" key="2">
    <source>
        <dbReference type="EMBL" id="CAD8084159.1"/>
    </source>
</evidence>
<reference evidence="2" key="1">
    <citation type="submission" date="2021-01" db="EMBL/GenBank/DDBJ databases">
        <authorList>
            <consortium name="Genoscope - CEA"/>
            <person name="William W."/>
        </authorList>
    </citation>
    <scope>NUCLEOTIDE SEQUENCE</scope>
</reference>
<protein>
    <submittedName>
        <fullName evidence="2">Uncharacterized protein</fullName>
    </submittedName>
</protein>
<dbReference type="AlphaFoldDB" id="A0A8S1MX42"/>
<proteinExistence type="predicted"/>
<accession>A0A8S1MX42</accession>
<dbReference type="EMBL" id="CAJJDM010000074">
    <property type="protein sequence ID" value="CAD8084159.1"/>
    <property type="molecule type" value="Genomic_DNA"/>
</dbReference>
<name>A0A8S1MX42_PARPR</name>
<keyword evidence="3" id="KW-1185">Reference proteome</keyword>
<organism evidence="2 3">
    <name type="scientific">Paramecium primaurelia</name>
    <dbReference type="NCBI Taxonomy" id="5886"/>
    <lineage>
        <taxon>Eukaryota</taxon>
        <taxon>Sar</taxon>
        <taxon>Alveolata</taxon>
        <taxon>Ciliophora</taxon>
        <taxon>Intramacronucleata</taxon>
        <taxon>Oligohymenophorea</taxon>
        <taxon>Peniculida</taxon>
        <taxon>Parameciidae</taxon>
        <taxon>Paramecium</taxon>
    </lineage>
</organism>
<evidence type="ECO:0000313" key="3">
    <source>
        <dbReference type="Proteomes" id="UP000688137"/>
    </source>
</evidence>
<keyword evidence="1" id="KW-0175">Coiled coil</keyword>
<gene>
    <name evidence="2" type="ORF">PPRIM_AZ9-3.1.T0710206</name>
</gene>
<dbReference type="Proteomes" id="UP000688137">
    <property type="component" value="Unassembled WGS sequence"/>
</dbReference>